<comment type="caution">
    <text evidence="14">The sequence shown here is derived from an EMBL/GenBank/DDBJ whole genome shotgun (WGS) entry which is preliminary data.</text>
</comment>
<dbReference type="GO" id="GO:0016829">
    <property type="term" value="F:lyase activity"/>
    <property type="evidence" value="ECO:0007669"/>
    <property type="project" value="UniProtKB-KW"/>
</dbReference>
<dbReference type="Gene3D" id="3.30.210.10">
    <property type="entry name" value="DNA polymerase, thumb domain"/>
    <property type="match status" value="1"/>
</dbReference>
<dbReference type="PRINTS" id="PR00597">
    <property type="entry name" value="GELSOLIN"/>
</dbReference>
<protein>
    <recommendedName>
        <fullName evidence="2">DNA-directed DNA polymerase</fullName>
        <ecNumber evidence="2">2.7.7.7</ecNumber>
    </recommendedName>
</protein>
<evidence type="ECO:0000256" key="2">
    <source>
        <dbReference type="ARBA" id="ARBA00012417"/>
    </source>
</evidence>
<dbReference type="Proteomes" id="UP000284706">
    <property type="component" value="Unassembled WGS sequence"/>
</dbReference>
<evidence type="ECO:0000256" key="9">
    <source>
        <dbReference type="ARBA" id="ARBA00023239"/>
    </source>
</evidence>
<dbReference type="GO" id="GO:0003887">
    <property type="term" value="F:DNA-directed DNA polymerase activity"/>
    <property type="evidence" value="ECO:0007669"/>
    <property type="project" value="UniProtKB-KW"/>
</dbReference>
<dbReference type="Pfam" id="PF14792">
    <property type="entry name" value="DNA_pol_B_palm"/>
    <property type="match status" value="1"/>
</dbReference>
<reference evidence="14 15" key="1">
    <citation type="journal article" date="2018" name="Evol. Lett.">
        <title>Horizontal gene cluster transfer increased hallucinogenic mushroom diversity.</title>
        <authorList>
            <person name="Reynolds H.T."/>
            <person name="Vijayakumar V."/>
            <person name="Gluck-Thaler E."/>
            <person name="Korotkin H.B."/>
            <person name="Matheny P.B."/>
            <person name="Slot J.C."/>
        </authorList>
    </citation>
    <scope>NUCLEOTIDE SEQUENCE [LARGE SCALE GENOMIC DNA]</scope>
    <source>
        <strain evidence="14 15">SRW20</strain>
    </source>
</reference>
<keyword evidence="9" id="KW-0456">Lyase</keyword>
<dbReference type="SMART" id="SM00262">
    <property type="entry name" value="GEL"/>
    <property type="match status" value="3"/>
</dbReference>
<dbReference type="SUPFAM" id="SSF47802">
    <property type="entry name" value="DNA polymerase beta, N-terminal domain-like"/>
    <property type="match status" value="1"/>
</dbReference>
<dbReference type="InterPro" id="IPR043519">
    <property type="entry name" value="NT_sf"/>
</dbReference>
<sequence length="813" mass="91819">MLARISPNVARSCHAIFARLYSEIRSQHNQSIIDLLLKHKQEEQDKANPNSFKVTAFSKAVQAVVQYQHPIKSGRDILQLRGIGPGIAARINEYLLSQEDLSDEALYEELRRSQALSTLSSVPGIGSVTAKKLVEAGCYTLNDLKSGKFSSFLSVRQIAKIKYADHLECPAQRREAEEVLDFCRDSLEPPYELMLVGDYRRGFTSFSDIHLMISHPDFVFVPFPTEQNPDEQSDTPKKRSRGRKKNEEKSSLLLSDVVPKLQQRGLVAETLGSSSKTWEGIVRVPGQRDTWGDRLDRISAVKNVEGDFRKVSLHLVPQKSRGASLICLTGDAEFEKDICYRARQRNMFFNEYGLWRWTFNSPSSNPETETVFSRPFGGDYETATTQKTGYWSLLPSATEQDIFREIGMDFVDPTRRNFSPTKYNIEDSNIALLGSDLEKRVREHAGDKESAWADAGKVPGLQIWRIEQFRVLPWPKEKTGYFYDGDSYIVLQTYKKSEEDKNLSYHLHFWLGEDTSQDEAGTAAYKTVELDDHLDGKPVQYREVQGYESQQFLSYFPHFICLKGGVATGFHHVSEHPPPDTRKLYRINLSHHPVGDEGHSKSHLTVREVPATAESLVAGDVYVLDKGTHILQFNTRASAGQERFKAAEFVQSIVNERESQCDVTVFDEGDSAAMRFLREFGQDVSLPLHPKAPTALSAEHDAEIPPIVIFRLSDESGTPEFEKILPPYSKASLSSDDVFLVDAASNSSHPAIYIWIGRNASLNEKRLALQYAQRYLYHKRSNEGSGFRVDVGIPIIKLLEGNETAVFLRATQG</sequence>
<dbReference type="InterPro" id="IPR029006">
    <property type="entry name" value="ADF-H/Gelsolin-like_dom_sf"/>
</dbReference>
<dbReference type="CDD" id="cd11290">
    <property type="entry name" value="gelsolin_S1_like"/>
    <property type="match status" value="1"/>
</dbReference>
<dbReference type="Gene3D" id="1.10.150.110">
    <property type="entry name" value="DNA polymerase beta, N-terminal domain-like"/>
    <property type="match status" value="1"/>
</dbReference>
<keyword evidence="3" id="KW-0237">DNA synthesis</keyword>
<dbReference type="SUPFAM" id="SSF81585">
    <property type="entry name" value="PsbU/PolX domain-like"/>
    <property type="match status" value="1"/>
</dbReference>
<keyword evidence="15" id="KW-1185">Reference proteome</keyword>
<keyword evidence="8" id="KW-0239">DNA-directed DNA polymerase</keyword>
<dbReference type="SUPFAM" id="SSF82754">
    <property type="entry name" value="C-terminal, gelsolin-like domain of Sec23/24"/>
    <property type="match status" value="1"/>
</dbReference>
<dbReference type="InterPro" id="IPR037160">
    <property type="entry name" value="DNA_Pol_thumb_sf"/>
</dbReference>
<dbReference type="InterPro" id="IPR007122">
    <property type="entry name" value="Villin/Gelsolin"/>
</dbReference>
<dbReference type="OrthoDB" id="6375767at2759"/>
<dbReference type="FunFam" id="3.40.20.10:FF:000002">
    <property type="entry name" value="Gelsolin"/>
    <property type="match status" value="1"/>
</dbReference>
<dbReference type="Pfam" id="PF00626">
    <property type="entry name" value="Gelsolin"/>
    <property type="match status" value="3"/>
</dbReference>
<dbReference type="GO" id="GO:0006281">
    <property type="term" value="P:DNA repair"/>
    <property type="evidence" value="ECO:0007669"/>
    <property type="project" value="InterPro"/>
</dbReference>
<keyword evidence="6" id="KW-0235">DNA replication</keyword>
<dbReference type="Gene3D" id="3.40.20.10">
    <property type="entry name" value="Severin"/>
    <property type="match status" value="3"/>
</dbReference>
<evidence type="ECO:0000313" key="15">
    <source>
        <dbReference type="Proteomes" id="UP000284706"/>
    </source>
</evidence>
<evidence type="ECO:0000256" key="10">
    <source>
        <dbReference type="ARBA" id="ARBA00049244"/>
    </source>
</evidence>
<dbReference type="InterPro" id="IPR027421">
    <property type="entry name" value="DNA_pol_lamdba_lyase_dom_sf"/>
</dbReference>
<dbReference type="InterPro" id="IPR010996">
    <property type="entry name" value="HHH_MUS81"/>
</dbReference>
<name>A0A409YXW6_9AGAR</name>
<evidence type="ECO:0000256" key="8">
    <source>
        <dbReference type="ARBA" id="ARBA00022932"/>
    </source>
</evidence>
<dbReference type="InterPro" id="IPR028207">
    <property type="entry name" value="DNA_pol_B_palm_palm"/>
</dbReference>
<dbReference type="InterPro" id="IPR002054">
    <property type="entry name" value="DNA-dir_DNA_pol_X"/>
</dbReference>
<dbReference type="EMBL" id="NHYE01000001">
    <property type="protein sequence ID" value="PPR07803.1"/>
    <property type="molecule type" value="Genomic_DNA"/>
</dbReference>
<dbReference type="InterPro" id="IPR036180">
    <property type="entry name" value="Gelsolin-like_dom_sf"/>
</dbReference>
<dbReference type="Pfam" id="PF14716">
    <property type="entry name" value="HHH_8"/>
    <property type="match status" value="1"/>
</dbReference>
<evidence type="ECO:0000313" key="14">
    <source>
        <dbReference type="EMBL" id="PPR07803.1"/>
    </source>
</evidence>
<comment type="cofactor">
    <cofactor evidence="1">
        <name>Mg(2+)</name>
        <dbReference type="ChEBI" id="CHEBI:18420"/>
    </cofactor>
</comment>
<dbReference type="SMART" id="SM00483">
    <property type="entry name" value="POLXc"/>
    <property type="match status" value="1"/>
</dbReference>
<dbReference type="SUPFAM" id="SSF55753">
    <property type="entry name" value="Actin depolymerizing proteins"/>
    <property type="match status" value="2"/>
</dbReference>
<keyword evidence="4" id="KW-0808">Transferase</keyword>
<organism evidence="14 15">
    <name type="scientific">Gymnopilus dilepis</name>
    <dbReference type="NCBI Taxonomy" id="231916"/>
    <lineage>
        <taxon>Eukaryota</taxon>
        <taxon>Fungi</taxon>
        <taxon>Dikarya</taxon>
        <taxon>Basidiomycota</taxon>
        <taxon>Agaricomycotina</taxon>
        <taxon>Agaricomycetes</taxon>
        <taxon>Agaricomycetidae</taxon>
        <taxon>Agaricales</taxon>
        <taxon>Agaricineae</taxon>
        <taxon>Hymenogastraceae</taxon>
        <taxon>Gymnopilus</taxon>
    </lineage>
</organism>
<dbReference type="GO" id="GO:0051015">
    <property type="term" value="F:actin filament binding"/>
    <property type="evidence" value="ECO:0007669"/>
    <property type="project" value="InterPro"/>
</dbReference>
<dbReference type="InterPro" id="IPR007123">
    <property type="entry name" value="Gelsolin-like_dom"/>
</dbReference>
<evidence type="ECO:0000259" key="12">
    <source>
        <dbReference type="SMART" id="SM00278"/>
    </source>
</evidence>
<feature type="region of interest" description="Disordered" evidence="11">
    <location>
        <begin position="224"/>
        <end position="249"/>
    </location>
</feature>
<accession>A0A409YXW6</accession>
<dbReference type="SMART" id="SM00278">
    <property type="entry name" value="HhH1"/>
    <property type="match status" value="2"/>
</dbReference>
<dbReference type="STRING" id="231916.A0A409YXW6"/>
<dbReference type="Pfam" id="PF14791">
    <property type="entry name" value="DNA_pol_B_thumb"/>
    <property type="match status" value="1"/>
</dbReference>
<evidence type="ECO:0000256" key="11">
    <source>
        <dbReference type="SAM" id="MobiDB-lite"/>
    </source>
</evidence>
<dbReference type="Gene3D" id="3.30.460.10">
    <property type="entry name" value="Beta Polymerase, domain 2"/>
    <property type="match status" value="1"/>
</dbReference>
<evidence type="ECO:0000256" key="5">
    <source>
        <dbReference type="ARBA" id="ARBA00022695"/>
    </source>
</evidence>
<evidence type="ECO:0000259" key="13">
    <source>
        <dbReference type="SMART" id="SM00483"/>
    </source>
</evidence>
<dbReference type="EC" id="2.7.7.7" evidence="2"/>
<comment type="catalytic activity">
    <reaction evidence="10">
        <text>DNA(n) + a 2'-deoxyribonucleoside 5'-triphosphate = DNA(n+1) + diphosphate</text>
        <dbReference type="Rhea" id="RHEA:22508"/>
        <dbReference type="Rhea" id="RHEA-COMP:17339"/>
        <dbReference type="Rhea" id="RHEA-COMP:17340"/>
        <dbReference type="ChEBI" id="CHEBI:33019"/>
        <dbReference type="ChEBI" id="CHEBI:61560"/>
        <dbReference type="ChEBI" id="CHEBI:173112"/>
        <dbReference type="EC" id="2.7.7.7"/>
    </reaction>
</comment>
<dbReference type="GO" id="GO:0005737">
    <property type="term" value="C:cytoplasm"/>
    <property type="evidence" value="ECO:0007669"/>
    <property type="project" value="TreeGrafter"/>
</dbReference>
<dbReference type="Pfam" id="PF10391">
    <property type="entry name" value="DNA_pol_lambd_f"/>
    <property type="match status" value="1"/>
</dbReference>
<evidence type="ECO:0000256" key="3">
    <source>
        <dbReference type="ARBA" id="ARBA00022634"/>
    </source>
</evidence>
<evidence type="ECO:0000256" key="7">
    <source>
        <dbReference type="ARBA" id="ARBA00022737"/>
    </source>
</evidence>
<evidence type="ECO:0000256" key="4">
    <source>
        <dbReference type="ARBA" id="ARBA00022679"/>
    </source>
</evidence>
<dbReference type="Gene3D" id="1.10.150.20">
    <property type="entry name" value="5' to 3' exonuclease, C-terminal subdomain"/>
    <property type="match status" value="1"/>
</dbReference>
<dbReference type="PANTHER" id="PTHR11977:SF130">
    <property type="entry name" value="SEVERIN"/>
    <property type="match status" value="1"/>
</dbReference>
<keyword evidence="5" id="KW-0548">Nucleotidyltransferase</keyword>
<dbReference type="PANTHER" id="PTHR11977">
    <property type="entry name" value="VILLIN"/>
    <property type="match status" value="1"/>
</dbReference>
<gene>
    <name evidence="14" type="ORF">CVT26_014988</name>
</gene>
<keyword evidence="7" id="KW-0677">Repeat</keyword>
<dbReference type="GO" id="GO:0003677">
    <property type="term" value="F:DNA binding"/>
    <property type="evidence" value="ECO:0007669"/>
    <property type="project" value="InterPro"/>
</dbReference>
<proteinExistence type="predicted"/>
<dbReference type="InParanoid" id="A0A409YXW6"/>
<dbReference type="AlphaFoldDB" id="A0A409YXW6"/>
<evidence type="ECO:0000256" key="1">
    <source>
        <dbReference type="ARBA" id="ARBA00001946"/>
    </source>
</evidence>
<dbReference type="SUPFAM" id="SSF81301">
    <property type="entry name" value="Nucleotidyltransferase"/>
    <property type="match status" value="1"/>
</dbReference>
<feature type="domain" description="Helix-hairpin-helix DNA-binding motif class 1" evidence="12">
    <location>
        <begin position="75"/>
        <end position="94"/>
    </location>
</feature>
<dbReference type="InterPro" id="IPR018944">
    <property type="entry name" value="DNA_pol_lambd_fingers_domain"/>
</dbReference>
<feature type="domain" description="Helix-hairpin-helix DNA-binding motif class 1" evidence="12">
    <location>
        <begin position="117"/>
        <end position="136"/>
    </location>
</feature>
<feature type="domain" description="DNA-directed DNA polymerase X" evidence="13">
    <location>
        <begin position="27"/>
        <end position="417"/>
    </location>
</feature>
<dbReference type="GO" id="GO:0008154">
    <property type="term" value="P:actin polymerization or depolymerization"/>
    <property type="evidence" value="ECO:0007669"/>
    <property type="project" value="TreeGrafter"/>
</dbReference>
<dbReference type="InterPro" id="IPR029398">
    <property type="entry name" value="PolB_thumb"/>
</dbReference>
<dbReference type="InterPro" id="IPR003583">
    <property type="entry name" value="Hlx-hairpin-Hlx_DNA-bd_motif"/>
</dbReference>
<evidence type="ECO:0000256" key="6">
    <source>
        <dbReference type="ARBA" id="ARBA00022705"/>
    </source>
</evidence>
<dbReference type="GO" id="GO:0015629">
    <property type="term" value="C:actin cytoskeleton"/>
    <property type="evidence" value="ECO:0007669"/>
    <property type="project" value="TreeGrafter"/>
</dbReference>